<comment type="subcellular location">
    <subcellularLocation>
        <location evidence="1 6">Membrane</location>
        <topology evidence="1 6">Multi-pass membrane protein</topology>
    </subcellularLocation>
</comment>
<keyword evidence="3 6" id="KW-0812">Transmembrane</keyword>
<evidence type="ECO:0000256" key="2">
    <source>
        <dbReference type="ARBA" id="ARBA00006840"/>
    </source>
</evidence>
<feature type="transmembrane region" description="Helical" evidence="6">
    <location>
        <begin position="21"/>
        <end position="44"/>
    </location>
</feature>
<feature type="transmembrane region" description="Helical" evidence="6">
    <location>
        <begin position="64"/>
        <end position="85"/>
    </location>
</feature>
<name>A0ABY7GB42_MYAAR</name>
<accession>A0ABY7GB42</accession>
<gene>
    <name evidence="7" type="ORF">MAR_014140</name>
</gene>
<dbReference type="EMBL" id="CP111026">
    <property type="protein sequence ID" value="WAR28436.1"/>
    <property type="molecule type" value="Genomic_DNA"/>
</dbReference>
<organism evidence="7 8">
    <name type="scientific">Mya arenaria</name>
    <name type="common">Soft-shell clam</name>
    <dbReference type="NCBI Taxonomy" id="6604"/>
    <lineage>
        <taxon>Eukaryota</taxon>
        <taxon>Metazoa</taxon>
        <taxon>Spiralia</taxon>
        <taxon>Lophotrochozoa</taxon>
        <taxon>Mollusca</taxon>
        <taxon>Bivalvia</taxon>
        <taxon>Autobranchia</taxon>
        <taxon>Heteroconchia</taxon>
        <taxon>Euheterodonta</taxon>
        <taxon>Imparidentia</taxon>
        <taxon>Neoheterodontei</taxon>
        <taxon>Myida</taxon>
        <taxon>Myoidea</taxon>
        <taxon>Myidae</taxon>
        <taxon>Mya</taxon>
    </lineage>
</organism>
<evidence type="ECO:0000313" key="7">
    <source>
        <dbReference type="EMBL" id="WAR28436.1"/>
    </source>
</evidence>
<dbReference type="PANTHER" id="PTHR19282">
    <property type="entry name" value="TETRASPANIN"/>
    <property type="match status" value="1"/>
</dbReference>
<keyword evidence="4 6" id="KW-1133">Transmembrane helix</keyword>
<comment type="caution">
    <text evidence="6">Lacks conserved residue(s) required for the propagation of feature annotation.</text>
</comment>
<dbReference type="Pfam" id="PF00335">
    <property type="entry name" value="Tetraspanin"/>
    <property type="match status" value="1"/>
</dbReference>
<proteinExistence type="inferred from homology"/>
<dbReference type="InterPro" id="IPR000301">
    <property type="entry name" value="Tetraspanin_animals"/>
</dbReference>
<dbReference type="SUPFAM" id="SSF48652">
    <property type="entry name" value="Tetraspanin"/>
    <property type="match status" value="1"/>
</dbReference>
<dbReference type="Gene3D" id="1.10.1450.10">
    <property type="entry name" value="Tetraspanin"/>
    <property type="match status" value="1"/>
</dbReference>
<keyword evidence="5 6" id="KW-0472">Membrane</keyword>
<dbReference type="PANTHER" id="PTHR19282:SF252">
    <property type="entry name" value="TETRASPANIN"/>
    <property type="match status" value="1"/>
</dbReference>
<keyword evidence="8" id="KW-1185">Reference proteome</keyword>
<dbReference type="PRINTS" id="PR00259">
    <property type="entry name" value="TMFOUR"/>
</dbReference>
<reference evidence="7" key="1">
    <citation type="submission" date="2022-11" db="EMBL/GenBank/DDBJ databases">
        <title>Centuries of genome instability and evolution in soft-shell clam transmissible cancer (bioRxiv).</title>
        <authorList>
            <person name="Hart S.F.M."/>
            <person name="Yonemitsu M.A."/>
            <person name="Giersch R.M."/>
            <person name="Beal B.F."/>
            <person name="Arriagada G."/>
            <person name="Davis B.W."/>
            <person name="Ostrander E.A."/>
            <person name="Goff S.P."/>
            <person name="Metzger M.J."/>
        </authorList>
    </citation>
    <scope>NUCLEOTIDE SEQUENCE</scope>
    <source>
        <strain evidence="7">MELC-2E11</strain>
        <tissue evidence="7">Siphon/mantle</tissue>
    </source>
</reference>
<feature type="transmembrane region" description="Helical" evidence="6">
    <location>
        <begin position="92"/>
        <end position="116"/>
    </location>
</feature>
<dbReference type="PIRSF" id="PIRSF002419">
    <property type="entry name" value="Tetraspanin"/>
    <property type="match status" value="1"/>
</dbReference>
<dbReference type="InterPro" id="IPR008952">
    <property type="entry name" value="Tetraspanin_EC2_sf"/>
</dbReference>
<evidence type="ECO:0000256" key="6">
    <source>
        <dbReference type="RuleBase" id="RU361218"/>
    </source>
</evidence>
<evidence type="ECO:0000313" key="8">
    <source>
        <dbReference type="Proteomes" id="UP001164746"/>
    </source>
</evidence>
<sequence>MPGGRFSSAMSSGPAVALTKSILTIFNFIFWISGIAILAVGIWAKVQLYIYMELSTVYYKEAPYILIGVGAVIVLVGSFGCCCTFKGNACLLYMYSVFLVLVFIVELSTGAAGFIYKKKLSSGFEDGLAIALNHYDSDKGKTEALDGLQHNLHCCGRHKYQDWFTTPWEEKQKKVNVTNIVPKSCCRGKQAECKNTNLPGNATTNSTLDIYTELFGALLACCLAKNINKAKYEQVQ</sequence>
<dbReference type="Proteomes" id="UP001164746">
    <property type="component" value="Chromosome 15"/>
</dbReference>
<evidence type="ECO:0000256" key="3">
    <source>
        <dbReference type="ARBA" id="ARBA00022692"/>
    </source>
</evidence>
<comment type="similarity">
    <text evidence="2 6">Belongs to the tetraspanin (TM4SF) family.</text>
</comment>
<evidence type="ECO:0000256" key="1">
    <source>
        <dbReference type="ARBA" id="ARBA00004141"/>
    </source>
</evidence>
<protein>
    <recommendedName>
        <fullName evidence="6">Tetraspanin</fullName>
    </recommendedName>
</protein>
<dbReference type="InterPro" id="IPR018499">
    <property type="entry name" value="Tetraspanin/Peripherin"/>
</dbReference>
<evidence type="ECO:0000256" key="5">
    <source>
        <dbReference type="ARBA" id="ARBA00023136"/>
    </source>
</evidence>
<evidence type="ECO:0000256" key="4">
    <source>
        <dbReference type="ARBA" id="ARBA00022989"/>
    </source>
</evidence>